<dbReference type="AlphaFoldDB" id="A0A839GLW9"/>
<dbReference type="Proteomes" id="UP000563094">
    <property type="component" value="Unassembled WGS sequence"/>
</dbReference>
<accession>A0A839GLW9</accession>
<gene>
    <name evidence="3" type="ORF">FHS90_004450</name>
</gene>
<dbReference type="Pfam" id="PF13472">
    <property type="entry name" value="Lipase_GDSL_2"/>
    <property type="match status" value="1"/>
</dbReference>
<feature type="domain" description="Secretion system C-terminal sorting" evidence="2">
    <location>
        <begin position="542"/>
        <end position="613"/>
    </location>
</feature>
<evidence type="ECO:0000259" key="2">
    <source>
        <dbReference type="Pfam" id="PF18962"/>
    </source>
</evidence>
<dbReference type="Gene3D" id="3.40.50.1110">
    <property type="entry name" value="SGNH hydrolase"/>
    <property type="match status" value="1"/>
</dbReference>
<comment type="caution">
    <text evidence="3">The sequence shown here is derived from an EMBL/GenBank/DDBJ whole genome shotgun (WGS) entry which is preliminary data.</text>
</comment>
<organism evidence="3 4">
    <name type="scientific">Rufibacter quisquiliarum</name>
    <dbReference type="NCBI Taxonomy" id="1549639"/>
    <lineage>
        <taxon>Bacteria</taxon>
        <taxon>Pseudomonadati</taxon>
        <taxon>Bacteroidota</taxon>
        <taxon>Cytophagia</taxon>
        <taxon>Cytophagales</taxon>
        <taxon>Hymenobacteraceae</taxon>
        <taxon>Rufibacter</taxon>
    </lineage>
</organism>
<dbReference type="GO" id="GO:0004622">
    <property type="term" value="F:phosphatidylcholine lysophospholipase activity"/>
    <property type="evidence" value="ECO:0007669"/>
    <property type="project" value="TreeGrafter"/>
</dbReference>
<evidence type="ECO:0000259" key="1">
    <source>
        <dbReference type="Pfam" id="PF13472"/>
    </source>
</evidence>
<dbReference type="NCBIfam" id="TIGR04183">
    <property type="entry name" value="Por_Secre_tail"/>
    <property type="match status" value="1"/>
</dbReference>
<dbReference type="PANTHER" id="PTHR30383:SF5">
    <property type="entry name" value="SGNH HYDROLASE-TYPE ESTERASE DOMAIN-CONTAINING PROTEIN"/>
    <property type="match status" value="1"/>
</dbReference>
<dbReference type="RefSeq" id="WP_182514484.1">
    <property type="nucleotide sequence ID" value="NZ_JACJIQ010000028.1"/>
</dbReference>
<dbReference type="PANTHER" id="PTHR30383">
    <property type="entry name" value="THIOESTERASE 1/PROTEASE 1/LYSOPHOSPHOLIPASE L1"/>
    <property type="match status" value="1"/>
</dbReference>
<dbReference type="CDD" id="cd00229">
    <property type="entry name" value="SGNH_hydrolase"/>
    <property type="match status" value="1"/>
</dbReference>
<dbReference type="SUPFAM" id="SSF52266">
    <property type="entry name" value="SGNH hydrolase"/>
    <property type="match status" value="1"/>
</dbReference>
<proteinExistence type="predicted"/>
<keyword evidence="4" id="KW-1185">Reference proteome</keyword>
<dbReference type="InterPro" id="IPR026444">
    <property type="entry name" value="Secre_tail"/>
</dbReference>
<dbReference type="EMBL" id="JACJIQ010000028">
    <property type="protein sequence ID" value="MBA9079710.1"/>
    <property type="molecule type" value="Genomic_DNA"/>
</dbReference>
<dbReference type="InterPro" id="IPR036278">
    <property type="entry name" value="Sialidase_sf"/>
</dbReference>
<protein>
    <submittedName>
        <fullName evidence="3">Lysophospholipase L1-like esterase</fullName>
    </submittedName>
</protein>
<evidence type="ECO:0000313" key="3">
    <source>
        <dbReference type="EMBL" id="MBA9079710.1"/>
    </source>
</evidence>
<dbReference type="InterPro" id="IPR036514">
    <property type="entry name" value="SGNH_hydro_sf"/>
</dbReference>
<evidence type="ECO:0000313" key="4">
    <source>
        <dbReference type="Proteomes" id="UP000563094"/>
    </source>
</evidence>
<name>A0A839GLW9_9BACT</name>
<reference evidence="3 4" key="1">
    <citation type="submission" date="2020-08" db="EMBL/GenBank/DDBJ databases">
        <title>Genomic Encyclopedia of Type Strains, Phase IV (KMG-IV): sequencing the most valuable type-strain genomes for metagenomic binning, comparative biology and taxonomic classification.</title>
        <authorList>
            <person name="Goeker M."/>
        </authorList>
    </citation>
    <scope>NUCLEOTIDE SEQUENCE [LARGE SCALE GENOMIC DNA]</scope>
    <source>
        <strain evidence="3 4">DSM 29854</strain>
    </source>
</reference>
<dbReference type="SUPFAM" id="SSF50939">
    <property type="entry name" value="Sialidases"/>
    <property type="match status" value="1"/>
</dbReference>
<sequence>MRLPLLLTFRRQVIPLFMVSGLLLLFSHSSLVAQSKRDTVNIDFGNSTRLSTGTWNNVTDSKTGSVNNLINYQGLNSGITVAVTDAFNDGSNTAGAAADDSLRIPSNAATDSFFGSKRAAVGGFEPTGGVTFSNLSPQTAYSFAIFASRVDTGTGGTNRETKYTVTGKTTQVVAMNPSGAKGYFVRVSNMLPADNGTITVTATTGTNNTNPDGYYYLGVIRITYLNNATVGPKSLAVTYPNGAERWEAGKQVFIGWNSENIISANLEYSTDNGATWIPIASSVPAANKKYTWTVPATVSTQALVRITDADDANVKDISNHPFTIRPDNGKEYNIVVLGSSTAAGTGPSAQDSAWVWRYRTYLTQKDTDFNVINLAVGGYTTSSILPTNNPQNNITKALSYNPEAIIINMPSNDAAGNVAVSTQMANYTTIADLAANANVPLYVTTTQPRNFNGDQAKIQIQVDMVAATQNKFGNKTIDFWTGFPDETNQMKAIYNSGDGVHMNNLAHRILFERVVAMNIDQAIISQNPLGSSQEANPSLYRIYPNPSTGQIFIQPKDGHPIQRVTLHTLTGQVALEIGSDKNLGLTVDASALTKGMYLLQIHTQQATYTSRVILH</sequence>
<dbReference type="Pfam" id="PF18962">
    <property type="entry name" value="Por_Secre_tail"/>
    <property type="match status" value="1"/>
</dbReference>
<dbReference type="InterPro" id="IPR051532">
    <property type="entry name" value="Ester_Hydrolysis_Enzymes"/>
</dbReference>
<feature type="domain" description="SGNH hydrolase-type esterase" evidence="1">
    <location>
        <begin position="336"/>
        <end position="509"/>
    </location>
</feature>
<dbReference type="InterPro" id="IPR013830">
    <property type="entry name" value="SGNH_hydro"/>
</dbReference>